<proteinExistence type="inferred from homology"/>
<keyword evidence="6" id="KW-0770">Synapse</keyword>
<organism evidence="12 13">
    <name type="scientific">Albula glossodonta</name>
    <name type="common">roundjaw bonefish</name>
    <dbReference type="NCBI Taxonomy" id="121402"/>
    <lineage>
        <taxon>Eukaryota</taxon>
        <taxon>Metazoa</taxon>
        <taxon>Chordata</taxon>
        <taxon>Craniata</taxon>
        <taxon>Vertebrata</taxon>
        <taxon>Euteleostomi</taxon>
        <taxon>Actinopterygii</taxon>
        <taxon>Neopterygii</taxon>
        <taxon>Teleostei</taxon>
        <taxon>Albuliformes</taxon>
        <taxon>Albulidae</taxon>
        <taxon>Albula</taxon>
    </lineage>
</organism>
<evidence type="ECO:0000313" key="13">
    <source>
        <dbReference type="Proteomes" id="UP000824540"/>
    </source>
</evidence>
<keyword evidence="8" id="KW-0966">Cell projection</keyword>
<feature type="compositionally biased region" description="Basic and acidic residues" evidence="11">
    <location>
        <begin position="211"/>
        <end position="231"/>
    </location>
</feature>
<dbReference type="PANTHER" id="PTHR46881:SF1">
    <property type="entry name" value="PALMDELPHIN"/>
    <property type="match status" value="1"/>
</dbReference>
<evidence type="ECO:0000313" key="12">
    <source>
        <dbReference type="EMBL" id="KAG9338442.1"/>
    </source>
</evidence>
<feature type="region of interest" description="Disordered" evidence="11">
    <location>
        <begin position="190"/>
        <end position="297"/>
    </location>
</feature>
<feature type="compositionally biased region" description="Basic and acidic residues" evidence="11">
    <location>
        <begin position="129"/>
        <end position="140"/>
    </location>
</feature>
<evidence type="ECO:0000256" key="5">
    <source>
        <dbReference type="ARBA" id="ARBA00022490"/>
    </source>
</evidence>
<dbReference type="PANTHER" id="PTHR46881">
    <property type="entry name" value="PALMDELPHIN"/>
    <property type="match status" value="1"/>
</dbReference>
<evidence type="ECO:0000256" key="10">
    <source>
        <dbReference type="SAM" id="Coils"/>
    </source>
</evidence>
<dbReference type="OrthoDB" id="9937247at2759"/>
<feature type="region of interest" description="Disordered" evidence="11">
    <location>
        <begin position="311"/>
        <end position="351"/>
    </location>
</feature>
<feature type="region of interest" description="Disordered" evidence="11">
    <location>
        <begin position="99"/>
        <end position="142"/>
    </location>
</feature>
<evidence type="ECO:0000256" key="2">
    <source>
        <dbReference type="ARBA" id="ARBA00004496"/>
    </source>
</evidence>
<comment type="similarity">
    <text evidence="4">Belongs to the paralemmin family.</text>
</comment>
<evidence type="ECO:0000256" key="6">
    <source>
        <dbReference type="ARBA" id="ARBA00023018"/>
    </source>
</evidence>
<evidence type="ECO:0000256" key="4">
    <source>
        <dbReference type="ARBA" id="ARBA00005756"/>
    </source>
</evidence>
<dbReference type="AlphaFoldDB" id="A0A8T2NLC3"/>
<feature type="compositionally biased region" description="Basic and acidic residues" evidence="11">
    <location>
        <begin position="406"/>
        <end position="427"/>
    </location>
</feature>
<evidence type="ECO:0000256" key="3">
    <source>
        <dbReference type="ARBA" id="ARBA00004552"/>
    </source>
</evidence>
<dbReference type="InterPro" id="IPR004965">
    <property type="entry name" value="Paralemmin"/>
</dbReference>
<evidence type="ECO:0000256" key="8">
    <source>
        <dbReference type="ARBA" id="ARBA00023273"/>
    </source>
</evidence>
<protein>
    <recommendedName>
        <fullName evidence="9">Palmdelphin</fullName>
    </recommendedName>
</protein>
<keyword evidence="5" id="KW-0963">Cytoplasm</keyword>
<dbReference type="GO" id="GO:0043197">
    <property type="term" value="C:dendritic spine"/>
    <property type="evidence" value="ECO:0007669"/>
    <property type="project" value="UniProtKB-SubCell"/>
</dbReference>
<dbReference type="GO" id="GO:0005737">
    <property type="term" value="C:cytoplasm"/>
    <property type="evidence" value="ECO:0007669"/>
    <property type="project" value="UniProtKB-SubCell"/>
</dbReference>
<keyword evidence="7 10" id="KW-0175">Coiled coil</keyword>
<evidence type="ECO:0000256" key="1">
    <source>
        <dbReference type="ARBA" id="ARBA00004279"/>
    </source>
</evidence>
<comment type="subcellular location">
    <subcellularLocation>
        <location evidence="1">Cell projection</location>
        <location evidence="1">Dendrite</location>
    </subcellularLocation>
    <subcellularLocation>
        <location evidence="3">Cell projection</location>
        <location evidence="3">Dendritic spine</location>
    </subcellularLocation>
    <subcellularLocation>
        <location evidence="2">Cytoplasm</location>
    </subcellularLocation>
</comment>
<keyword evidence="13" id="KW-1185">Reference proteome</keyword>
<dbReference type="Proteomes" id="UP000824540">
    <property type="component" value="Unassembled WGS sequence"/>
</dbReference>
<dbReference type="Pfam" id="PF03285">
    <property type="entry name" value="Paralemmin"/>
    <property type="match status" value="1"/>
</dbReference>
<dbReference type="EMBL" id="JAFBMS010000067">
    <property type="protein sequence ID" value="KAG9338442.1"/>
    <property type="molecule type" value="Genomic_DNA"/>
</dbReference>
<dbReference type="GO" id="GO:0016020">
    <property type="term" value="C:membrane"/>
    <property type="evidence" value="ECO:0007669"/>
    <property type="project" value="InterPro"/>
</dbReference>
<feature type="coiled-coil region" evidence="10">
    <location>
        <begin position="1"/>
        <end position="70"/>
    </location>
</feature>
<sequence length="438" mass="49442">MEEAELMKERLQAITKKALREQWLQDGLTVQSMQEAEARRRQAQDNQQQAKLLQISIHRMEQEIGALERQEMMISTNEGFILKRLKAIEKSPQDIIKEAKSETKQEPVPYMHSPDVQKSYKPSPVKKQKSSELESKDQPKKHMFAMEINVQKDLRTGESQVLSTAAVTDREFQQKGVKVYDDGRKSIYALGSDGQVLPSGVDELSPAEVEELLRKASERKSKAGPDHHEPRFSSPYSSRKKAEQSLVDQQPHGMQEPHRRSPIAKTPPELRYMQSEGEGRSMGPHIPHSYTGRRDPANSWNYCSNGYDTGSTVNTQNGGQVHHYPEPRGDRPALFPDSKHRSRKSPRSANSKLSVLNALEATEPVTMIFMGYQRAEDVNERGPQGMGYEGAIRAELVVINDEDDGGHDTLRPHRPDSHRTLNSRGHDYTGTALSTGME</sequence>
<reference evidence="12" key="1">
    <citation type="thesis" date="2021" institute="BYU ScholarsArchive" country="Provo, UT, USA">
        <title>Applications of and Algorithms for Genome Assembly and Genomic Analyses with an Emphasis on Marine Teleosts.</title>
        <authorList>
            <person name="Pickett B.D."/>
        </authorList>
    </citation>
    <scope>NUCLEOTIDE SEQUENCE</scope>
    <source>
        <strain evidence="12">HI-2016</strain>
    </source>
</reference>
<evidence type="ECO:0000256" key="11">
    <source>
        <dbReference type="SAM" id="MobiDB-lite"/>
    </source>
</evidence>
<comment type="caution">
    <text evidence="12">The sequence shown here is derived from an EMBL/GenBank/DDBJ whole genome shotgun (WGS) entry which is preliminary data.</text>
</comment>
<dbReference type="GO" id="GO:0008360">
    <property type="term" value="P:regulation of cell shape"/>
    <property type="evidence" value="ECO:0007669"/>
    <property type="project" value="InterPro"/>
</dbReference>
<evidence type="ECO:0000256" key="7">
    <source>
        <dbReference type="ARBA" id="ARBA00023054"/>
    </source>
</evidence>
<name>A0A8T2NLC3_9TELE</name>
<evidence type="ECO:0000256" key="9">
    <source>
        <dbReference type="ARBA" id="ARBA00040857"/>
    </source>
</evidence>
<accession>A0A8T2NLC3</accession>
<gene>
    <name evidence="12" type="ORF">JZ751_025846</name>
</gene>
<feature type="region of interest" description="Disordered" evidence="11">
    <location>
        <begin position="404"/>
        <end position="438"/>
    </location>
</feature>